<name>A0ABT0DIS1_9HYPH</name>
<feature type="transmembrane region" description="Helical" evidence="6">
    <location>
        <begin position="20"/>
        <end position="40"/>
    </location>
</feature>
<dbReference type="InterPro" id="IPR051401">
    <property type="entry name" value="GtrA_CellWall_Glycosyl"/>
</dbReference>
<dbReference type="Proteomes" id="UP001202867">
    <property type="component" value="Unassembled WGS sequence"/>
</dbReference>
<keyword evidence="4 6" id="KW-1133">Transmembrane helix</keyword>
<dbReference type="Pfam" id="PF04138">
    <property type="entry name" value="GtrA_DPMS_TM"/>
    <property type="match status" value="1"/>
</dbReference>
<evidence type="ECO:0000259" key="7">
    <source>
        <dbReference type="Pfam" id="PF04138"/>
    </source>
</evidence>
<evidence type="ECO:0000256" key="3">
    <source>
        <dbReference type="ARBA" id="ARBA00022692"/>
    </source>
</evidence>
<reference evidence="8 9" key="1">
    <citation type="submission" date="2022-04" db="EMBL/GenBank/DDBJ databases">
        <authorList>
            <person name="Grouzdev D.S."/>
            <person name="Pantiukh K.S."/>
            <person name="Krutkina M.S."/>
        </authorList>
    </citation>
    <scope>NUCLEOTIDE SEQUENCE [LARGE SCALE GENOMIC DNA]</scope>
    <source>
        <strain evidence="8 9">Jip08</strain>
    </source>
</reference>
<dbReference type="InterPro" id="IPR007267">
    <property type="entry name" value="GtrA_DPMS_TM"/>
</dbReference>
<keyword evidence="9" id="KW-1185">Reference proteome</keyword>
<sequence>MSGAAESGHMEALLARLRHIALFAALGALGTLAHYTVLIALVQGGAAGPVAGSTAGFLVGGFVNYQLSRRVVFRSSKPHREAMSKFFTVAGIGLVLNALLMALLTGPLGAPYLPAQLLVTGLLVLWHYAGNAVWTFRERRHEGPHGRRDEAPRTSG</sequence>
<keyword evidence="5 6" id="KW-0472">Membrane</keyword>
<accession>A0ABT0DIS1</accession>
<evidence type="ECO:0000313" key="8">
    <source>
        <dbReference type="EMBL" id="MCK0207181.1"/>
    </source>
</evidence>
<reference evidence="9" key="2">
    <citation type="submission" date="2023-07" db="EMBL/GenBank/DDBJ databases">
        <title>Ancylobacter moscoviensis sp. nov., facultatively methylotrophic bacteria from activated sludge and the reclassification of Starkeya novella (Starkey 1934) Kelly et al. 2000 as Ancylobacter novellus comb. nov., Starkeya koreensis Im et al. 2006 as Ancylobacter koreensis comb.nov., Angulomicrobium tetraedrale Vasil'eva et al. 1986 as Ancylobacter tetraedralis comb. nov., Angulomicrobium amanitiforme Fritz et al. 2004 as Ancylobacter amanitiformis comb. nov. and Methylorhabdus multivorans Doronina et al. 1996 as Ancylobacter multivorans comb. nov. and emended description of the genus Ancylobacter.</title>
        <authorList>
            <person name="Doronina N."/>
            <person name="Chemodurova A."/>
            <person name="Grouzdev D."/>
            <person name="Koziaeva V."/>
            <person name="Shi W."/>
            <person name="Wu L."/>
            <person name="Kaparullina E."/>
        </authorList>
    </citation>
    <scope>NUCLEOTIDE SEQUENCE [LARGE SCALE GENOMIC DNA]</scope>
    <source>
        <strain evidence="9">Jip08</strain>
    </source>
</reference>
<evidence type="ECO:0000313" key="9">
    <source>
        <dbReference type="Proteomes" id="UP001202867"/>
    </source>
</evidence>
<evidence type="ECO:0000256" key="4">
    <source>
        <dbReference type="ARBA" id="ARBA00022989"/>
    </source>
</evidence>
<evidence type="ECO:0000256" key="2">
    <source>
        <dbReference type="ARBA" id="ARBA00009399"/>
    </source>
</evidence>
<feature type="domain" description="GtrA/DPMS transmembrane" evidence="7">
    <location>
        <begin position="23"/>
        <end position="136"/>
    </location>
</feature>
<keyword evidence="3 6" id="KW-0812">Transmembrane</keyword>
<evidence type="ECO:0000256" key="5">
    <source>
        <dbReference type="ARBA" id="ARBA00023136"/>
    </source>
</evidence>
<dbReference type="PANTHER" id="PTHR38459:SF1">
    <property type="entry name" value="PROPHAGE BACTOPRENOL-LINKED GLUCOSE TRANSLOCASE HOMOLOG"/>
    <property type="match status" value="1"/>
</dbReference>
<protein>
    <submittedName>
        <fullName evidence="8">GtrA family protein</fullName>
    </submittedName>
</protein>
<comment type="caution">
    <text evidence="8">The sequence shown here is derived from an EMBL/GenBank/DDBJ whole genome shotgun (WGS) entry which is preliminary data.</text>
</comment>
<dbReference type="EMBL" id="JALKCG010000001">
    <property type="protein sequence ID" value="MCK0207181.1"/>
    <property type="molecule type" value="Genomic_DNA"/>
</dbReference>
<gene>
    <name evidence="8" type="ORF">MWN33_03945</name>
</gene>
<feature type="transmembrane region" description="Helical" evidence="6">
    <location>
        <begin position="112"/>
        <end position="130"/>
    </location>
</feature>
<organism evidence="8 9">
    <name type="scientific">Ancylobacter koreensis</name>
    <dbReference type="NCBI Taxonomy" id="266121"/>
    <lineage>
        <taxon>Bacteria</taxon>
        <taxon>Pseudomonadati</taxon>
        <taxon>Pseudomonadota</taxon>
        <taxon>Alphaproteobacteria</taxon>
        <taxon>Hyphomicrobiales</taxon>
        <taxon>Xanthobacteraceae</taxon>
        <taxon>Ancylobacter</taxon>
    </lineage>
</organism>
<feature type="transmembrane region" description="Helical" evidence="6">
    <location>
        <begin position="46"/>
        <end position="65"/>
    </location>
</feature>
<dbReference type="RefSeq" id="WP_247198953.1">
    <property type="nucleotide sequence ID" value="NZ_JALKCG010000001.1"/>
</dbReference>
<dbReference type="PANTHER" id="PTHR38459">
    <property type="entry name" value="PROPHAGE BACTOPRENOL-LINKED GLUCOSE TRANSLOCASE HOMOLOG"/>
    <property type="match status" value="1"/>
</dbReference>
<comment type="similarity">
    <text evidence="2">Belongs to the GtrA family.</text>
</comment>
<evidence type="ECO:0000256" key="1">
    <source>
        <dbReference type="ARBA" id="ARBA00004141"/>
    </source>
</evidence>
<feature type="transmembrane region" description="Helical" evidence="6">
    <location>
        <begin position="86"/>
        <end position="106"/>
    </location>
</feature>
<proteinExistence type="inferred from homology"/>
<evidence type="ECO:0000256" key="6">
    <source>
        <dbReference type="SAM" id="Phobius"/>
    </source>
</evidence>
<comment type="subcellular location">
    <subcellularLocation>
        <location evidence="1">Membrane</location>
        <topology evidence="1">Multi-pass membrane protein</topology>
    </subcellularLocation>
</comment>